<keyword evidence="1" id="KW-1133">Transmembrane helix</keyword>
<feature type="transmembrane region" description="Helical" evidence="1">
    <location>
        <begin position="227"/>
        <end position="247"/>
    </location>
</feature>
<accession>A0A6A5YMK4</accession>
<evidence type="ECO:0000313" key="3">
    <source>
        <dbReference type="Proteomes" id="UP000799770"/>
    </source>
</evidence>
<dbReference type="EMBL" id="ML977348">
    <property type="protein sequence ID" value="KAF2108325.1"/>
    <property type="molecule type" value="Genomic_DNA"/>
</dbReference>
<dbReference type="OrthoDB" id="3783050at2759"/>
<dbReference type="Proteomes" id="UP000799770">
    <property type="component" value="Unassembled WGS sequence"/>
</dbReference>
<gene>
    <name evidence="2" type="ORF">BDV96DRAFT_263953</name>
</gene>
<feature type="transmembrane region" description="Helical" evidence="1">
    <location>
        <begin position="68"/>
        <end position="93"/>
    </location>
</feature>
<feature type="transmembrane region" description="Helical" evidence="1">
    <location>
        <begin position="192"/>
        <end position="215"/>
    </location>
</feature>
<proteinExistence type="predicted"/>
<protein>
    <submittedName>
        <fullName evidence="2">Uncharacterized protein</fullName>
    </submittedName>
</protein>
<keyword evidence="3" id="KW-1185">Reference proteome</keyword>
<evidence type="ECO:0000313" key="2">
    <source>
        <dbReference type="EMBL" id="KAF2108325.1"/>
    </source>
</evidence>
<feature type="transmembrane region" description="Helical" evidence="1">
    <location>
        <begin position="151"/>
        <end position="172"/>
    </location>
</feature>
<keyword evidence="1" id="KW-0812">Transmembrane</keyword>
<organism evidence="2 3">
    <name type="scientific">Lophiotrema nucula</name>
    <dbReference type="NCBI Taxonomy" id="690887"/>
    <lineage>
        <taxon>Eukaryota</taxon>
        <taxon>Fungi</taxon>
        <taxon>Dikarya</taxon>
        <taxon>Ascomycota</taxon>
        <taxon>Pezizomycotina</taxon>
        <taxon>Dothideomycetes</taxon>
        <taxon>Pleosporomycetidae</taxon>
        <taxon>Pleosporales</taxon>
        <taxon>Lophiotremataceae</taxon>
        <taxon>Lophiotrema</taxon>
    </lineage>
</organism>
<sequence length="373" mass="41735">MAPKRGGGGGGGGGISIDSSCPGAFQSDNLLGTPIAYFVAYCFFFLVYLVLLVTMSRVRKRHPNARSIIGGLYGTAVFFMMIAFALLIIATMLRECGTTSYLTYYNWAIAWTIFFYLAYFILLLSFFWLVNDRLRTLSGEQPGFFKMVYGIVLGFIGIMTAALIGLRCYNYWTNTDGGFFEDPLISETNKLGMAYFVFYLLITLAAGGLAFVTIVSMRSKRINTGDLTGWIAALTFSMFIWVIFYIVEIGAALNNRALSVTFYEASEWITDFFQAASFTILIFIAKSRAFSPVADTTADYNNTTYPVTQQPAYAPVPQQQYAYSNAAYNNNMAYNNAQPQPQSQPQPAYYYQQQPYSNNTIPVNNQPYVVHPK</sequence>
<feature type="transmembrane region" description="Helical" evidence="1">
    <location>
        <begin position="35"/>
        <end position="56"/>
    </location>
</feature>
<evidence type="ECO:0000256" key="1">
    <source>
        <dbReference type="SAM" id="Phobius"/>
    </source>
</evidence>
<feature type="transmembrane region" description="Helical" evidence="1">
    <location>
        <begin position="105"/>
        <end position="130"/>
    </location>
</feature>
<dbReference type="AlphaFoldDB" id="A0A6A5YMK4"/>
<reference evidence="2" key="1">
    <citation type="journal article" date="2020" name="Stud. Mycol.">
        <title>101 Dothideomycetes genomes: a test case for predicting lifestyles and emergence of pathogens.</title>
        <authorList>
            <person name="Haridas S."/>
            <person name="Albert R."/>
            <person name="Binder M."/>
            <person name="Bloem J."/>
            <person name="Labutti K."/>
            <person name="Salamov A."/>
            <person name="Andreopoulos B."/>
            <person name="Baker S."/>
            <person name="Barry K."/>
            <person name="Bills G."/>
            <person name="Bluhm B."/>
            <person name="Cannon C."/>
            <person name="Castanera R."/>
            <person name="Culley D."/>
            <person name="Daum C."/>
            <person name="Ezra D."/>
            <person name="Gonzalez J."/>
            <person name="Henrissat B."/>
            <person name="Kuo A."/>
            <person name="Liang C."/>
            <person name="Lipzen A."/>
            <person name="Lutzoni F."/>
            <person name="Magnuson J."/>
            <person name="Mondo S."/>
            <person name="Nolan M."/>
            <person name="Ohm R."/>
            <person name="Pangilinan J."/>
            <person name="Park H.-J."/>
            <person name="Ramirez L."/>
            <person name="Alfaro M."/>
            <person name="Sun H."/>
            <person name="Tritt A."/>
            <person name="Yoshinaga Y."/>
            <person name="Zwiers L.-H."/>
            <person name="Turgeon B."/>
            <person name="Goodwin S."/>
            <person name="Spatafora J."/>
            <person name="Crous P."/>
            <person name="Grigoriev I."/>
        </authorList>
    </citation>
    <scope>NUCLEOTIDE SEQUENCE</scope>
    <source>
        <strain evidence="2">CBS 627.86</strain>
    </source>
</reference>
<keyword evidence="1" id="KW-0472">Membrane</keyword>
<name>A0A6A5YMK4_9PLEO</name>